<gene>
    <name evidence="3" type="ORF">H0E82_08225</name>
</gene>
<keyword evidence="1" id="KW-0732">Signal</keyword>
<dbReference type="PRINTS" id="PR00111">
    <property type="entry name" value="ABHYDROLASE"/>
</dbReference>
<sequence>MRDPVLAAGLTLAVLFATAVDTAASTPLGGELQEFDYPHARRAHTFDSQGQRVSMTYMDVRPPGEDTGRVAVLLHGKNFCGPTWEDTIDTLLAAGWRVVVPDQVGFCGSTQPRGYQFSFAQLAANTRGLLEMLDVERPVIIGHSMGGMLGIRYALQYPDAVERLVLVNPIGLEDWQAEGVPYATIDTLAAVERATTADTIRDYQRRVYYDGQWTPRFERWVAMLAGMYAGPDGALVAWNQAQASEMIFTQPVIHELPALRVPTLLMIGGTDRTAPGSNRAVPELAARLGDYPALGRRAAAAIPDAELVEFPRLGHSPQVEDPDTFHAALLERLRDVPRRPGTFRPRSDVSGPTP</sequence>
<dbReference type="GO" id="GO:0046464">
    <property type="term" value="P:acylglycerol catabolic process"/>
    <property type="evidence" value="ECO:0007669"/>
    <property type="project" value="TreeGrafter"/>
</dbReference>
<dbReference type="Proteomes" id="UP000589896">
    <property type="component" value="Unassembled WGS sequence"/>
</dbReference>
<dbReference type="InterPro" id="IPR029058">
    <property type="entry name" value="AB_hydrolase_fold"/>
</dbReference>
<keyword evidence="4" id="KW-1185">Reference proteome</keyword>
<feature type="signal peptide" evidence="1">
    <location>
        <begin position="1"/>
        <end position="19"/>
    </location>
</feature>
<dbReference type="GO" id="GO:0016020">
    <property type="term" value="C:membrane"/>
    <property type="evidence" value="ECO:0007669"/>
    <property type="project" value="TreeGrafter"/>
</dbReference>
<dbReference type="PANTHER" id="PTHR43798">
    <property type="entry name" value="MONOACYLGLYCEROL LIPASE"/>
    <property type="match status" value="1"/>
</dbReference>
<protein>
    <submittedName>
        <fullName evidence="3">Alpha/beta hydrolase</fullName>
    </submittedName>
</protein>
<dbReference type="SUPFAM" id="SSF53474">
    <property type="entry name" value="alpha/beta-Hydrolases"/>
    <property type="match status" value="1"/>
</dbReference>
<accession>A0A7Z0QSN8</accession>
<keyword evidence="3" id="KW-0378">Hydrolase</keyword>
<dbReference type="Gene3D" id="3.40.50.1820">
    <property type="entry name" value="alpha/beta hydrolase"/>
    <property type="match status" value="1"/>
</dbReference>
<evidence type="ECO:0000259" key="2">
    <source>
        <dbReference type="Pfam" id="PF00561"/>
    </source>
</evidence>
<dbReference type="GO" id="GO:0047372">
    <property type="term" value="F:monoacylglycerol lipase activity"/>
    <property type="evidence" value="ECO:0007669"/>
    <property type="project" value="TreeGrafter"/>
</dbReference>
<dbReference type="InterPro" id="IPR050266">
    <property type="entry name" value="AB_hydrolase_sf"/>
</dbReference>
<feature type="domain" description="AB hydrolase-1" evidence="2">
    <location>
        <begin position="72"/>
        <end position="322"/>
    </location>
</feature>
<dbReference type="AlphaFoldDB" id="A0A7Z0QSN8"/>
<name>A0A7Z0QSN8_9GAMM</name>
<dbReference type="Pfam" id="PF00561">
    <property type="entry name" value="Abhydrolase_1"/>
    <property type="match status" value="1"/>
</dbReference>
<dbReference type="EMBL" id="JACCJZ010000015">
    <property type="protein sequence ID" value="NYZ62748.1"/>
    <property type="molecule type" value="Genomic_DNA"/>
</dbReference>
<feature type="chain" id="PRO_5031424906" evidence="1">
    <location>
        <begin position="20"/>
        <end position="354"/>
    </location>
</feature>
<dbReference type="RefSeq" id="WP_180544977.1">
    <property type="nucleotide sequence ID" value="NZ_JACCJZ010000015.1"/>
</dbReference>
<dbReference type="InterPro" id="IPR000073">
    <property type="entry name" value="AB_hydrolase_1"/>
</dbReference>
<proteinExistence type="predicted"/>
<evidence type="ECO:0000313" key="3">
    <source>
        <dbReference type="EMBL" id="NYZ62748.1"/>
    </source>
</evidence>
<organism evidence="3 4">
    <name type="scientific">Luteimonas deserti</name>
    <dbReference type="NCBI Taxonomy" id="2752306"/>
    <lineage>
        <taxon>Bacteria</taxon>
        <taxon>Pseudomonadati</taxon>
        <taxon>Pseudomonadota</taxon>
        <taxon>Gammaproteobacteria</taxon>
        <taxon>Lysobacterales</taxon>
        <taxon>Lysobacteraceae</taxon>
        <taxon>Luteimonas</taxon>
    </lineage>
</organism>
<reference evidence="3 4" key="1">
    <citation type="submission" date="2020-07" db="EMBL/GenBank/DDBJ databases">
        <title>isolation of Luteimonas sp. SJ-16.</title>
        <authorList>
            <person name="Huang X.-X."/>
            <person name="Xu L."/>
            <person name="Sun J.-Q."/>
        </authorList>
    </citation>
    <scope>NUCLEOTIDE SEQUENCE [LARGE SCALE GENOMIC DNA]</scope>
    <source>
        <strain evidence="3 4">SJ-16</strain>
    </source>
</reference>
<dbReference type="PANTHER" id="PTHR43798:SF33">
    <property type="entry name" value="HYDROLASE, PUTATIVE (AFU_ORTHOLOGUE AFUA_2G14860)-RELATED"/>
    <property type="match status" value="1"/>
</dbReference>
<evidence type="ECO:0000256" key="1">
    <source>
        <dbReference type="SAM" id="SignalP"/>
    </source>
</evidence>
<comment type="caution">
    <text evidence="3">The sequence shown here is derived from an EMBL/GenBank/DDBJ whole genome shotgun (WGS) entry which is preliminary data.</text>
</comment>
<evidence type="ECO:0000313" key="4">
    <source>
        <dbReference type="Proteomes" id="UP000589896"/>
    </source>
</evidence>